<protein>
    <submittedName>
        <fullName evidence="2">Uncharacterized protein</fullName>
    </submittedName>
</protein>
<keyword evidence="3" id="KW-1185">Reference proteome</keyword>
<reference evidence="2 3" key="1">
    <citation type="submission" date="2019-08" db="EMBL/GenBank/DDBJ databases">
        <title>Parahaliea maris sp. nov., isolated from the surface seawater.</title>
        <authorList>
            <person name="Liu Y."/>
        </authorList>
    </citation>
    <scope>NUCLEOTIDE SEQUENCE [LARGE SCALE GENOMIC DNA]</scope>
    <source>
        <strain evidence="2 3">HSLHS9</strain>
    </source>
</reference>
<proteinExistence type="predicted"/>
<dbReference type="RefSeq" id="WP_148070134.1">
    <property type="nucleotide sequence ID" value="NZ_VRZA01000009.1"/>
</dbReference>
<evidence type="ECO:0000313" key="3">
    <source>
        <dbReference type="Proteomes" id="UP000321039"/>
    </source>
</evidence>
<comment type="caution">
    <text evidence="2">The sequence shown here is derived from an EMBL/GenBank/DDBJ whole genome shotgun (WGS) entry which is preliminary data.</text>
</comment>
<evidence type="ECO:0000313" key="2">
    <source>
        <dbReference type="EMBL" id="TXS89885.1"/>
    </source>
</evidence>
<dbReference type="EMBL" id="VRZA01000009">
    <property type="protein sequence ID" value="TXS89885.1"/>
    <property type="molecule type" value="Genomic_DNA"/>
</dbReference>
<accession>A0A5C8ZNS6</accession>
<gene>
    <name evidence="2" type="ORF">FV139_19355</name>
</gene>
<sequence length="314" mass="33709">MHTAPTPGWQSLWSCLSSVCRCAVLLAAAAQALAAPAGPDYYLRPFSDQSPWNTPLVQAPDTDRHGWSRLDLGEDAHVHINSNSWSIPFYLAGAEVPERPIYIRKLQAYVMAPVPEGALPAEGTDGHLTVMSADRTTIHEFFRFEQPGQANIYRRVEAAGLGVAEQAGRHIGTRAYGGSAVGGLLRQWELEQGVARHALAVALSLNFLKSGYVAPATSEDDNSEANYGGSIPMGALLALPPELEVEALLEQPLAILIAKTLQRYGGYVVDSGGSDAILFYAEPGFDNKAVARSANELDKIIPHLRLVGRQAAGD</sequence>
<name>A0A5C8ZNS6_9GAMM</name>
<dbReference type="AlphaFoldDB" id="A0A5C8ZNS6"/>
<dbReference type="Proteomes" id="UP000321039">
    <property type="component" value="Unassembled WGS sequence"/>
</dbReference>
<feature type="signal peptide" evidence="1">
    <location>
        <begin position="1"/>
        <end position="34"/>
    </location>
</feature>
<keyword evidence="1" id="KW-0732">Signal</keyword>
<evidence type="ECO:0000256" key="1">
    <source>
        <dbReference type="SAM" id="SignalP"/>
    </source>
</evidence>
<feature type="chain" id="PRO_5022923332" evidence="1">
    <location>
        <begin position="35"/>
        <end position="314"/>
    </location>
</feature>
<organism evidence="2 3">
    <name type="scientific">Parahaliea maris</name>
    <dbReference type="NCBI Taxonomy" id="2716870"/>
    <lineage>
        <taxon>Bacteria</taxon>
        <taxon>Pseudomonadati</taxon>
        <taxon>Pseudomonadota</taxon>
        <taxon>Gammaproteobacteria</taxon>
        <taxon>Cellvibrionales</taxon>
        <taxon>Halieaceae</taxon>
        <taxon>Parahaliea</taxon>
    </lineage>
</organism>